<dbReference type="AlphaFoldDB" id="A0AAD6ZQ77"/>
<feature type="region of interest" description="Disordered" evidence="1">
    <location>
        <begin position="231"/>
        <end position="270"/>
    </location>
</feature>
<organism evidence="2 3">
    <name type="scientific">Mycena albidolilacea</name>
    <dbReference type="NCBI Taxonomy" id="1033008"/>
    <lineage>
        <taxon>Eukaryota</taxon>
        <taxon>Fungi</taxon>
        <taxon>Dikarya</taxon>
        <taxon>Basidiomycota</taxon>
        <taxon>Agaricomycotina</taxon>
        <taxon>Agaricomycetes</taxon>
        <taxon>Agaricomycetidae</taxon>
        <taxon>Agaricales</taxon>
        <taxon>Marasmiineae</taxon>
        <taxon>Mycenaceae</taxon>
        <taxon>Mycena</taxon>
    </lineage>
</organism>
<sequence length="296" mass="30939">MGGEGTSPSAGANTNTSCSVLPLPSPAPLLRKSTYHHPVSRMKRQLPLDVGPGPGNRRPLQRVLRGEGVQPGEVDGLVVQVQHGAVGVAAGSRDGGARRVGVGGEGLWEGWACGFPICRWCGSGSMSWSGGWYWSGRGRDRVEGRGMAVLHLHLARELLDLQAQPINLSAFLSQRTVVLLTQFSQFSEELLVRGQLGCEASLGENHQQGVEDVEPSVDIDAMGIESVTRGAEAGVESASRGRRVGHGTSASGAGEGVINPSTSINATGSVSVPWEPSTGVGGHRAARTRCFLFSGC</sequence>
<dbReference type="Proteomes" id="UP001218218">
    <property type="component" value="Unassembled WGS sequence"/>
</dbReference>
<keyword evidence="3" id="KW-1185">Reference proteome</keyword>
<reference evidence="2" key="1">
    <citation type="submission" date="2023-03" db="EMBL/GenBank/DDBJ databases">
        <title>Massive genome expansion in bonnet fungi (Mycena s.s.) driven by repeated elements and novel gene families across ecological guilds.</title>
        <authorList>
            <consortium name="Lawrence Berkeley National Laboratory"/>
            <person name="Harder C.B."/>
            <person name="Miyauchi S."/>
            <person name="Viragh M."/>
            <person name="Kuo A."/>
            <person name="Thoen E."/>
            <person name="Andreopoulos B."/>
            <person name="Lu D."/>
            <person name="Skrede I."/>
            <person name="Drula E."/>
            <person name="Henrissat B."/>
            <person name="Morin E."/>
            <person name="Kohler A."/>
            <person name="Barry K."/>
            <person name="LaButti K."/>
            <person name="Morin E."/>
            <person name="Salamov A."/>
            <person name="Lipzen A."/>
            <person name="Mereny Z."/>
            <person name="Hegedus B."/>
            <person name="Baldrian P."/>
            <person name="Stursova M."/>
            <person name="Weitz H."/>
            <person name="Taylor A."/>
            <person name="Grigoriev I.V."/>
            <person name="Nagy L.G."/>
            <person name="Martin F."/>
            <person name="Kauserud H."/>
        </authorList>
    </citation>
    <scope>NUCLEOTIDE SEQUENCE</scope>
    <source>
        <strain evidence="2">CBHHK002</strain>
    </source>
</reference>
<comment type="caution">
    <text evidence="2">The sequence shown here is derived from an EMBL/GenBank/DDBJ whole genome shotgun (WGS) entry which is preliminary data.</text>
</comment>
<dbReference type="EMBL" id="JARIHO010000034">
    <property type="protein sequence ID" value="KAJ7333381.1"/>
    <property type="molecule type" value="Genomic_DNA"/>
</dbReference>
<evidence type="ECO:0000313" key="3">
    <source>
        <dbReference type="Proteomes" id="UP001218218"/>
    </source>
</evidence>
<accession>A0AAD6ZQ77</accession>
<protein>
    <submittedName>
        <fullName evidence="2">Uncharacterized protein</fullName>
    </submittedName>
</protein>
<name>A0AAD6ZQ77_9AGAR</name>
<gene>
    <name evidence="2" type="ORF">DFH08DRAFT_814494</name>
</gene>
<feature type="compositionally biased region" description="Polar residues" evidence="1">
    <location>
        <begin position="1"/>
        <end position="16"/>
    </location>
</feature>
<evidence type="ECO:0000313" key="2">
    <source>
        <dbReference type="EMBL" id="KAJ7333381.1"/>
    </source>
</evidence>
<proteinExistence type="predicted"/>
<feature type="region of interest" description="Disordered" evidence="1">
    <location>
        <begin position="1"/>
        <end position="23"/>
    </location>
</feature>
<feature type="compositionally biased region" description="Polar residues" evidence="1">
    <location>
        <begin position="259"/>
        <end position="270"/>
    </location>
</feature>
<evidence type="ECO:0000256" key="1">
    <source>
        <dbReference type="SAM" id="MobiDB-lite"/>
    </source>
</evidence>